<name>A0A0A9AW93_ARUDO</name>
<organism evidence="1">
    <name type="scientific">Arundo donax</name>
    <name type="common">Giant reed</name>
    <name type="synonym">Donax arundinaceus</name>
    <dbReference type="NCBI Taxonomy" id="35708"/>
    <lineage>
        <taxon>Eukaryota</taxon>
        <taxon>Viridiplantae</taxon>
        <taxon>Streptophyta</taxon>
        <taxon>Embryophyta</taxon>
        <taxon>Tracheophyta</taxon>
        <taxon>Spermatophyta</taxon>
        <taxon>Magnoliopsida</taxon>
        <taxon>Liliopsida</taxon>
        <taxon>Poales</taxon>
        <taxon>Poaceae</taxon>
        <taxon>PACMAD clade</taxon>
        <taxon>Arundinoideae</taxon>
        <taxon>Arundineae</taxon>
        <taxon>Arundo</taxon>
    </lineage>
</organism>
<proteinExistence type="predicted"/>
<accession>A0A0A9AW93</accession>
<sequence length="39" mass="3954">MLGPATLKLAPDPVSLLFVSLKNADRSISIAAAAAAPVY</sequence>
<reference evidence="1" key="2">
    <citation type="journal article" date="2015" name="Data Brief">
        <title>Shoot transcriptome of the giant reed, Arundo donax.</title>
        <authorList>
            <person name="Barrero R.A."/>
            <person name="Guerrero F.D."/>
            <person name="Moolhuijzen P."/>
            <person name="Goolsby J.A."/>
            <person name="Tidwell J."/>
            <person name="Bellgard S.E."/>
            <person name="Bellgard M.I."/>
        </authorList>
    </citation>
    <scope>NUCLEOTIDE SEQUENCE</scope>
    <source>
        <tissue evidence="1">Shoot tissue taken approximately 20 cm above the soil surface</tissue>
    </source>
</reference>
<evidence type="ECO:0000313" key="1">
    <source>
        <dbReference type="EMBL" id="JAD51377.1"/>
    </source>
</evidence>
<protein>
    <submittedName>
        <fullName evidence="1">Uncharacterized protein</fullName>
    </submittedName>
</protein>
<reference evidence="1" key="1">
    <citation type="submission" date="2014-09" db="EMBL/GenBank/DDBJ databases">
        <authorList>
            <person name="Magalhaes I.L.F."/>
            <person name="Oliveira U."/>
            <person name="Santos F.R."/>
            <person name="Vidigal T.H.D.A."/>
            <person name="Brescovit A.D."/>
            <person name="Santos A.J."/>
        </authorList>
    </citation>
    <scope>NUCLEOTIDE SEQUENCE</scope>
    <source>
        <tissue evidence="1">Shoot tissue taken approximately 20 cm above the soil surface</tissue>
    </source>
</reference>
<dbReference type="EMBL" id="GBRH01246518">
    <property type="protein sequence ID" value="JAD51377.1"/>
    <property type="molecule type" value="Transcribed_RNA"/>
</dbReference>
<dbReference type="AlphaFoldDB" id="A0A0A9AW93"/>